<evidence type="ECO:0000256" key="3">
    <source>
        <dbReference type="ARBA" id="ARBA00022553"/>
    </source>
</evidence>
<keyword evidence="3 7" id="KW-0597">Phosphoprotein</keyword>
<dbReference type="SMART" id="SM00388">
    <property type="entry name" value="HisKA"/>
    <property type="match status" value="1"/>
</dbReference>
<dbReference type="Gene3D" id="1.10.287.130">
    <property type="match status" value="1"/>
</dbReference>
<gene>
    <name evidence="12" type="primary">luxQ_3</name>
    <name evidence="12" type="ORF">Spa11_10960</name>
</gene>
<dbReference type="SUPFAM" id="SSF52172">
    <property type="entry name" value="CheY-like"/>
    <property type="match status" value="1"/>
</dbReference>
<dbReference type="CDD" id="cd16922">
    <property type="entry name" value="HATPase_EvgS-ArcB-TorS-like"/>
    <property type="match status" value="1"/>
</dbReference>
<evidence type="ECO:0000256" key="2">
    <source>
        <dbReference type="ARBA" id="ARBA00012438"/>
    </source>
</evidence>
<dbReference type="InterPro" id="IPR036890">
    <property type="entry name" value="HATPase_C_sf"/>
</dbReference>
<organism evidence="12 13">
    <name type="scientific">Botrimarina mediterranea</name>
    <dbReference type="NCBI Taxonomy" id="2528022"/>
    <lineage>
        <taxon>Bacteria</taxon>
        <taxon>Pseudomonadati</taxon>
        <taxon>Planctomycetota</taxon>
        <taxon>Planctomycetia</taxon>
        <taxon>Pirellulales</taxon>
        <taxon>Lacipirellulaceae</taxon>
        <taxon>Botrimarina</taxon>
    </lineage>
</organism>
<dbReference type="InterPro" id="IPR013656">
    <property type="entry name" value="PAS_4"/>
</dbReference>
<dbReference type="PANTHER" id="PTHR45339:SF1">
    <property type="entry name" value="HYBRID SIGNAL TRANSDUCTION HISTIDINE KINASE J"/>
    <property type="match status" value="1"/>
</dbReference>
<dbReference type="InterPro" id="IPR004358">
    <property type="entry name" value="Sig_transdc_His_kin-like_C"/>
</dbReference>
<evidence type="ECO:0000256" key="1">
    <source>
        <dbReference type="ARBA" id="ARBA00000085"/>
    </source>
</evidence>
<dbReference type="PANTHER" id="PTHR45339">
    <property type="entry name" value="HYBRID SIGNAL TRANSDUCTION HISTIDINE KINASE J"/>
    <property type="match status" value="1"/>
</dbReference>
<feature type="domain" description="Histidine kinase" evidence="8">
    <location>
        <begin position="293"/>
        <end position="509"/>
    </location>
</feature>
<dbReference type="InterPro" id="IPR001789">
    <property type="entry name" value="Sig_transdc_resp-reg_receiver"/>
</dbReference>
<evidence type="ECO:0000259" key="8">
    <source>
        <dbReference type="PROSITE" id="PS50109"/>
    </source>
</evidence>
<evidence type="ECO:0000259" key="10">
    <source>
        <dbReference type="PROSITE" id="PS50112"/>
    </source>
</evidence>
<protein>
    <recommendedName>
        <fullName evidence="2">histidine kinase</fullName>
        <ecNumber evidence="2">2.7.13.3</ecNumber>
    </recommendedName>
</protein>
<dbReference type="CDD" id="cd00082">
    <property type="entry name" value="HisKA"/>
    <property type="match status" value="1"/>
</dbReference>
<feature type="domain" description="PAC" evidence="11">
    <location>
        <begin position="222"/>
        <end position="275"/>
    </location>
</feature>
<dbReference type="InterPro" id="IPR035965">
    <property type="entry name" value="PAS-like_dom_sf"/>
</dbReference>
<dbReference type="Gene3D" id="3.30.450.20">
    <property type="entry name" value="PAS domain"/>
    <property type="match status" value="1"/>
</dbReference>
<dbReference type="Pfam" id="PF08448">
    <property type="entry name" value="PAS_4"/>
    <property type="match status" value="1"/>
</dbReference>
<evidence type="ECO:0000313" key="13">
    <source>
        <dbReference type="Proteomes" id="UP000316426"/>
    </source>
</evidence>
<dbReference type="EC" id="2.7.13.3" evidence="2"/>
<feature type="domain" description="Response regulatory" evidence="9">
    <location>
        <begin position="535"/>
        <end position="654"/>
    </location>
</feature>
<dbReference type="AlphaFoldDB" id="A0A518K537"/>
<dbReference type="PROSITE" id="PS50113">
    <property type="entry name" value="PAC"/>
    <property type="match status" value="1"/>
</dbReference>
<dbReference type="InterPro" id="IPR001610">
    <property type="entry name" value="PAC"/>
</dbReference>
<dbReference type="SUPFAM" id="SSF55874">
    <property type="entry name" value="ATPase domain of HSP90 chaperone/DNA topoisomerase II/histidine kinase"/>
    <property type="match status" value="1"/>
</dbReference>
<proteinExistence type="predicted"/>
<keyword evidence="6" id="KW-0902">Two-component regulatory system</keyword>
<dbReference type="FunFam" id="3.30.450.20:FF:000099">
    <property type="entry name" value="Sensory box sensor histidine kinase"/>
    <property type="match status" value="1"/>
</dbReference>
<feature type="modified residue" description="4-aspartylphosphate" evidence="7">
    <location>
        <position position="589"/>
    </location>
</feature>
<dbReference type="PROSITE" id="PS50110">
    <property type="entry name" value="RESPONSE_REGULATORY"/>
    <property type="match status" value="1"/>
</dbReference>
<evidence type="ECO:0000259" key="9">
    <source>
        <dbReference type="PROSITE" id="PS50110"/>
    </source>
</evidence>
<dbReference type="EMBL" id="CP036349">
    <property type="protein sequence ID" value="QDV72912.1"/>
    <property type="molecule type" value="Genomic_DNA"/>
</dbReference>
<feature type="domain" description="PAS" evidence="10">
    <location>
        <begin position="149"/>
        <end position="219"/>
    </location>
</feature>
<dbReference type="SMART" id="SM00086">
    <property type="entry name" value="PAC"/>
    <property type="match status" value="1"/>
</dbReference>
<dbReference type="FunFam" id="3.30.565.10:FF:000010">
    <property type="entry name" value="Sensor histidine kinase RcsC"/>
    <property type="match status" value="1"/>
</dbReference>
<dbReference type="InterPro" id="IPR000014">
    <property type="entry name" value="PAS"/>
</dbReference>
<dbReference type="KEGG" id="bmei:Spa11_10960"/>
<dbReference type="Gene3D" id="3.30.565.10">
    <property type="entry name" value="Histidine kinase-like ATPase, C-terminal domain"/>
    <property type="match status" value="1"/>
</dbReference>
<dbReference type="SMART" id="SM00387">
    <property type="entry name" value="HATPase_c"/>
    <property type="match status" value="1"/>
</dbReference>
<dbReference type="PROSITE" id="PS50109">
    <property type="entry name" value="HIS_KIN"/>
    <property type="match status" value="1"/>
</dbReference>
<dbReference type="GO" id="GO:0000155">
    <property type="term" value="F:phosphorelay sensor kinase activity"/>
    <property type="evidence" value="ECO:0007669"/>
    <property type="project" value="InterPro"/>
</dbReference>
<name>A0A518K537_9BACT</name>
<dbReference type="NCBIfam" id="TIGR00229">
    <property type="entry name" value="sensory_box"/>
    <property type="match status" value="1"/>
</dbReference>
<dbReference type="Pfam" id="PF00072">
    <property type="entry name" value="Response_reg"/>
    <property type="match status" value="1"/>
</dbReference>
<dbReference type="InterPro" id="IPR036097">
    <property type="entry name" value="HisK_dim/P_sf"/>
</dbReference>
<dbReference type="CDD" id="cd00130">
    <property type="entry name" value="PAS"/>
    <property type="match status" value="1"/>
</dbReference>
<reference evidence="12 13" key="1">
    <citation type="submission" date="2019-02" db="EMBL/GenBank/DDBJ databases">
        <title>Deep-cultivation of Planctomycetes and their phenomic and genomic characterization uncovers novel biology.</title>
        <authorList>
            <person name="Wiegand S."/>
            <person name="Jogler M."/>
            <person name="Boedeker C."/>
            <person name="Pinto D."/>
            <person name="Vollmers J."/>
            <person name="Rivas-Marin E."/>
            <person name="Kohn T."/>
            <person name="Peeters S.H."/>
            <person name="Heuer A."/>
            <person name="Rast P."/>
            <person name="Oberbeckmann S."/>
            <person name="Bunk B."/>
            <person name="Jeske O."/>
            <person name="Meyerdierks A."/>
            <person name="Storesund J.E."/>
            <person name="Kallscheuer N."/>
            <person name="Luecker S."/>
            <person name="Lage O.M."/>
            <person name="Pohl T."/>
            <person name="Merkel B.J."/>
            <person name="Hornburger P."/>
            <person name="Mueller R.-W."/>
            <person name="Bruemmer F."/>
            <person name="Labrenz M."/>
            <person name="Spormann A.M."/>
            <person name="Op den Camp H."/>
            <person name="Overmann J."/>
            <person name="Amann R."/>
            <person name="Jetten M.S.M."/>
            <person name="Mascher T."/>
            <person name="Medema M.H."/>
            <person name="Devos D.P."/>
            <person name="Kaster A.-K."/>
            <person name="Ovreas L."/>
            <person name="Rohde M."/>
            <person name="Galperin M.Y."/>
            <person name="Jogler C."/>
        </authorList>
    </citation>
    <scope>NUCLEOTIDE SEQUENCE [LARGE SCALE GENOMIC DNA]</scope>
    <source>
        <strain evidence="12 13">Spa11</strain>
    </source>
</reference>
<dbReference type="InterPro" id="IPR003594">
    <property type="entry name" value="HATPase_dom"/>
</dbReference>
<dbReference type="InterPro" id="IPR005467">
    <property type="entry name" value="His_kinase_dom"/>
</dbReference>
<dbReference type="Proteomes" id="UP000316426">
    <property type="component" value="Chromosome"/>
</dbReference>
<dbReference type="Pfam" id="PF00512">
    <property type="entry name" value="HisKA"/>
    <property type="match status" value="1"/>
</dbReference>
<comment type="catalytic activity">
    <reaction evidence="1">
        <text>ATP + protein L-histidine = ADP + protein N-phospho-L-histidine.</text>
        <dbReference type="EC" id="2.7.13.3"/>
    </reaction>
</comment>
<keyword evidence="4 12" id="KW-0808">Transferase</keyword>
<dbReference type="InterPro" id="IPR003661">
    <property type="entry name" value="HisK_dim/P_dom"/>
</dbReference>
<dbReference type="CDD" id="cd17546">
    <property type="entry name" value="REC_hyHK_CKI1_RcsC-like"/>
    <property type="match status" value="1"/>
</dbReference>
<dbReference type="SMART" id="SM00448">
    <property type="entry name" value="REC"/>
    <property type="match status" value="1"/>
</dbReference>
<dbReference type="PROSITE" id="PS50112">
    <property type="entry name" value="PAS"/>
    <property type="match status" value="1"/>
</dbReference>
<evidence type="ECO:0000259" key="11">
    <source>
        <dbReference type="PROSITE" id="PS50113"/>
    </source>
</evidence>
<evidence type="ECO:0000256" key="7">
    <source>
        <dbReference type="PROSITE-ProRule" id="PRU00169"/>
    </source>
</evidence>
<evidence type="ECO:0000256" key="6">
    <source>
        <dbReference type="ARBA" id="ARBA00023012"/>
    </source>
</evidence>
<dbReference type="InterPro" id="IPR000700">
    <property type="entry name" value="PAS-assoc_C"/>
</dbReference>
<dbReference type="PRINTS" id="PR00344">
    <property type="entry name" value="BCTRLSENSOR"/>
</dbReference>
<dbReference type="InterPro" id="IPR011006">
    <property type="entry name" value="CheY-like_superfamily"/>
</dbReference>
<dbReference type="SMART" id="SM00091">
    <property type="entry name" value="PAS"/>
    <property type="match status" value="1"/>
</dbReference>
<evidence type="ECO:0000313" key="12">
    <source>
        <dbReference type="EMBL" id="QDV72912.1"/>
    </source>
</evidence>
<dbReference type="Pfam" id="PF02518">
    <property type="entry name" value="HATPase_c"/>
    <property type="match status" value="1"/>
</dbReference>
<keyword evidence="13" id="KW-1185">Reference proteome</keyword>
<dbReference type="Gene3D" id="3.40.50.2300">
    <property type="match status" value="1"/>
</dbReference>
<dbReference type="RefSeq" id="WP_145109000.1">
    <property type="nucleotide sequence ID" value="NZ_CP036349.1"/>
</dbReference>
<keyword evidence="5 12" id="KW-0418">Kinase</keyword>
<accession>A0A518K537</accession>
<dbReference type="SUPFAM" id="SSF55785">
    <property type="entry name" value="PYP-like sensor domain (PAS domain)"/>
    <property type="match status" value="1"/>
</dbReference>
<dbReference type="SUPFAM" id="SSF47384">
    <property type="entry name" value="Homodimeric domain of signal transducing histidine kinase"/>
    <property type="match status" value="1"/>
</dbReference>
<sequence>MSNLKPAIGSQRVLLLLPTAKDAEITVRLFDENGFESHICHNLDELCEEVHLGAGAVVIAEERLLDDADGLVERMLREQAAWSDLPVIILTLPSEINLRALDGWHQSANVTLVRRPLQIALFLSVIRSRLSDRLRQYTVRDLVETLDKRGREFRQLADSMPQMVFAADRRGRLEYLNHRASAYLGVSLEEARRLQWTEAIHPDDADDAQAKWRRSIDGGVTFQCEVRVRDVRTNRYRWHLARALPIYDETGVIARWFGTGTDIHQQKLTEQKLSAALERAAAAGAAKSEFVANMSHEIRTPMTSILGYAELLEEKEQDPEKLQFLSIIRQNGAFLLEIINDILDLSKIEAGKLEITPERFELATFVHEIHSLMQVRAAESGVRFGVEFEGPVPETLRSDPKRLRQVLVNLVGNALKFTKDGAVRLVVSHRGNQVVFDVIDTGIGMTEEQVAQLFQPFHQADASVTRRFGGTGLGLAISHRLALMLGGEISVVSEAGAGSTFTLKLDAGPSPMRSAIPGPTDNGDQPSVRLKKACRLLVVDDRRDIRFLAGRILSGAGAEVEYAENGYEAVQLVESQLATQTQPDLVLLDMQMPTMDGYQAAAELRSMGYKKPIIALTADAMQGDMDRCLSSGCNAYLSKPIETEKMLRMINEHLSPNGNA</sequence>
<evidence type="ECO:0000256" key="4">
    <source>
        <dbReference type="ARBA" id="ARBA00022679"/>
    </source>
</evidence>
<evidence type="ECO:0000256" key="5">
    <source>
        <dbReference type="ARBA" id="ARBA00022777"/>
    </source>
</evidence>
<dbReference type="FunFam" id="1.10.287.130:FF:000001">
    <property type="entry name" value="Two-component sensor histidine kinase"/>
    <property type="match status" value="1"/>
</dbReference>